<name>A0A346Y659_9ACTN</name>
<organism evidence="1 2">
    <name type="scientific">Euzebya pacifica</name>
    <dbReference type="NCBI Taxonomy" id="1608957"/>
    <lineage>
        <taxon>Bacteria</taxon>
        <taxon>Bacillati</taxon>
        <taxon>Actinomycetota</taxon>
        <taxon>Nitriliruptoria</taxon>
        <taxon>Euzebyales</taxon>
    </lineage>
</organism>
<dbReference type="Proteomes" id="UP000264006">
    <property type="component" value="Plasmid pEDY32-46I"/>
</dbReference>
<evidence type="ECO:0000313" key="2">
    <source>
        <dbReference type="Proteomes" id="UP000264006"/>
    </source>
</evidence>
<dbReference type="AlphaFoldDB" id="A0A346Y659"/>
<keyword evidence="1" id="KW-0614">Plasmid</keyword>
<accession>A0A346Y659</accession>
<dbReference type="RefSeq" id="WP_114594559.1">
    <property type="nucleotide sequence ID" value="NZ_CP031166.1"/>
</dbReference>
<reference evidence="1 2" key="1">
    <citation type="submission" date="2018-09" db="EMBL/GenBank/DDBJ databases">
        <title>Complete genome sequence of Euzebya sp. DY32-46 isolated from seawater of Pacific Ocean.</title>
        <authorList>
            <person name="Xu L."/>
            <person name="Wu Y.-H."/>
            <person name="Xu X.-W."/>
        </authorList>
    </citation>
    <scope>NUCLEOTIDE SEQUENCE [LARGE SCALE GENOMIC DNA]</scope>
    <source>
        <strain evidence="1 2">DY32-46</strain>
        <plasmid evidence="2">pedy32-46i</plasmid>
    </source>
</reference>
<protein>
    <submittedName>
        <fullName evidence="1">Uncharacterized protein</fullName>
    </submittedName>
</protein>
<gene>
    <name evidence="1" type="ORF">DVS28_b0186</name>
</gene>
<proteinExistence type="predicted"/>
<dbReference type="KEGG" id="euz:DVS28_b0186"/>
<dbReference type="EMBL" id="CP031166">
    <property type="protein sequence ID" value="AXV09956.1"/>
    <property type="molecule type" value="Genomic_DNA"/>
</dbReference>
<geneLocation type="plasmid" evidence="2">
    <name>pedy32-46i</name>
</geneLocation>
<dbReference type="OrthoDB" id="4551696at2"/>
<sequence>MGPSRRHIAGLLHDGLGWDAIGGRYGLTAAAARARWRDAVTPHLRELAAADDGPDHDRASCGNGAGCRHELCRARYATWTRRWRAEQAGRAPDLPTDDAAMLDRTAKELHTGLVDWDDLGDRYDRTGGWVRRRLERLLFDRFVALEEADDPTGRHGTNAGYRAGCRSLGCTRAHTDNRLANENIRIAGRGRRLTARPVADHIARLRASGVSLRAIAAASGHHPGHLSRIASGGQARVSPELADAVLAVTPDASPFVPADRTHAVIDMLLEAGWTRAGLGRALGTARPDATTLGIGKHRRVRRDRHDRLVALLDRPWPGSDAIPRPAGPHDRLVGSGPTKELVRLLFAHGWTEQQIARAAGLPQGSVRLMGTATSQAVHRSLVALIDRTRSRTAA</sequence>
<keyword evidence="2" id="KW-1185">Reference proteome</keyword>
<evidence type="ECO:0000313" key="1">
    <source>
        <dbReference type="EMBL" id="AXV09956.1"/>
    </source>
</evidence>